<evidence type="ECO:0000256" key="12">
    <source>
        <dbReference type="ARBA" id="ARBA00022989"/>
    </source>
</evidence>
<proteinExistence type="inferred from homology"/>
<keyword evidence="10" id="KW-0460">Magnesium</keyword>
<dbReference type="CDD" id="cd00371">
    <property type="entry name" value="HMA"/>
    <property type="match status" value="1"/>
</dbReference>
<keyword evidence="8 15" id="KW-0547">Nucleotide-binding</keyword>
<feature type="transmembrane region" description="Helical" evidence="15">
    <location>
        <begin position="185"/>
        <end position="203"/>
    </location>
</feature>
<dbReference type="InterPro" id="IPR023214">
    <property type="entry name" value="HAD_sf"/>
</dbReference>
<keyword evidence="5" id="KW-0597">Phosphoprotein</keyword>
<keyword evidence="13" id="KW-0406">Ion transport</keyword>
<keyword evidence="4 15" id="KW-1003">Cell membrane</keyword>
<dbReference type="SUPFAM" id="SSF81665">
    <property type="entry name" value="Calcium ATPase, transmembrane domain M"/>
    <property type="match status" value="1"/>
</dbReference>
<evidence type="ECO:0000259" key="16">
    <source>
        <dbReference type="PROSITE" id="PS50846"/>
    </source>
</evidence>
<feature type="transmembrane region" description="Helical" evidence="15">
    <location>
        <begin position="341"/>
        <end position="362"/>
    </location>
</feature>
<dbReference type="PROSITE" id="PS01047">
    <property type="entry name" value="HMA_1"/>
    <property type="match status" value="1"/>
</dbReference>
<dbReference type="InterPro" id="IPR027256">
    <property type="entry name" value="P-typ_ATPase_IB"/>
</dbReference>
<feature type="transmembrane region" description="Helical" evidence="15">
    <location>
        <begin position="682"/>
        <end position="700"/>
    </location>
</feature>
<keyword evidence="18" id="KW-1185">Reference proteome</keyword>
<evidence type="ECO:0000256" key="7">
    <source>
        <dbReference type="ARBA" id="ARBA00022723"/>
    </source>
</evidence>
<evidence type="ECO:0000256" key="10">
    <source>
        <dbReference type="ARBA" id="ARBA00022842"/>
    </source>
</evidence>
<dbReference type="NCBIfam" id="TIGR01494">
    <property type="entry name" value="ATPase_P-type"/>
    <property type="match status" value="1"/>
</dbReference>
<keyword evidence="9 15" id="KW-0067">ATP-binding</keyword>
<keyword evidence="3" id="KW-0813">Transport</keyword>
<feature type="transmembrane region" description="Helical" evidence="15">
    <location>
        <begin position="124"/>
        <end position="141"/>
    </location>
</feature>
<dbReference type="InterPro" id="IPR008250">
    <property type="entry name" value="ATPase_P-typ_transduc_dom_A_sf"/>
</dbReference>
<evidence type="ECO:0000256" key="8">
    <source>
        <dbReference type="ARBA" id="ARBA00022741"/>
    </source>
</evidence>
<dbReference type="InterPro" id="IPR001757">
    <property type="entry name" value="P_typ_ATPase"/>
</dbReference>
<dbReference type="NCBIfam" id="TIGR01512">
    <property type="entry name" value="ATPase-IB2_Cd"/>
    <property type="match status" value="1"/>
</dbReference>
<dbReference type="InterPro" id="IPR006121">
    <property type="entry name" value="HMA_dom"/>
</dbReference>
<comment type="similarity">
    <text evidence="2 15">Belongs to the cation transport ATPase (P-type) (TC 3.A.3) family. Type IB subfamily.</text>
</comment>
<accession>A0ABP9K8J8</accession>
<feature type="transmembrane region" description="Helical" evidence="15">
    <location>
        <begin position="368"/>
        <end position="390"/>
    </location>
</feature>
<evidence type="ECO:0000256" key="3">
    <source>
        <dbReference type="ARBA" id="ARBA00022448"/>
    </source>
</evidence>
<dbReference type="Proteomes" id="UP001500518">
    <property type="component" value="Unassembled WGS sequence"/>
</dbReference>
<evidence type="ECO:0000313" key="18">
    <source>
        <dbReference type="Proteomes" id="UP001500518"/>
    </source>
</evidence>
<evidence type="ECO:0000256" key="6">
    <source>
        <dbReference type="ARBA" id="ARBA00022692"/>
    </source>
</evidence>
<reference evidence="18" key="1">
    <citation type="journal article" date="2019" name="Int. J. Syst. Evol. Microbiol.">
        <title>The Global Catalogue of Microorganisms (GCM) 10K type strain sequencing project: providing services to taxonomists for standard genome sequencing and annotation.</title>
        <authorList>
            <consortium name="The Broad Institute Genomics Platform"/>
            <consortium name="The Broad Institute Genome Sequencing Center for Infectious Disease"/>
            <person name="Wu L."/>
            <person name="Ma J."/>
        </authorList>
    </citation>
    <scope>NUCLEOTIDE SEQUENCE [LARGE SCALE GENOMIC DNA]</scope>
    <source>
        <strain evidence="18">JCM 18014</strain>
    </source>
</reference>
<feature type="domain" description="HMA" evidence="16">
    <location>
        <begin position="11"/>
        <end position="76"/>
    </location>
</feature>
<evidence type="ECO:0000256" key="2">
    <source>
        <dbReference type="ARBA" id="ARBA00006024"/>
    </source>
</evidence>
<keyword evidence="12 15" id="KW-1133">Transmembrane helix</keyword>
<dbReference type="Gene3D" id="3.30.70.100">
    <property type="match status" value="1"/>
</dbReference>
<dbReference type="PANTHER" id="PTHR43520:SF5">
    <property type="entry name" value="CATION-TRANSPORTING P-TYPE ATPASE-RELATED"/>
    <property type="match status" value="1"/>
</dbReference>
<evidence type="ECO:0000256" key="4">
    <source>
        <dbReference type="ARBA" id="ARBA00022475"/>
    </source>
</evidence>
<feature type="transmembrane region" description="Helical" evidence="15">
    <location>
        <begin position="161"/>
        <end position="179"/>
    </location>
</feature>
<dbReference type="NCBIfam" id="TIGR01511">
    <property type="entry name" value="ATPase-IB1_Cu"/>
    <property type="match status" value="1"/>
</dbReference>
<dbReference type="InterPro" id="IPR018303">
    <property type="entry name" value="ATPase_P-typ_P_site"/>
</dbReference>
<gene>
    <name evidence="17" type="ORF">GCM10023208_14970</name>
</gene>
<evidence type="ECO:0000256" key="1">
    <source>
        <dbReference type="ARBA" id="ARBA00004651"/>
    </source>
</evidence>
<dbReference type="PROSITE" id="PS01229">
    <property type="entry name" value="COF_2"/>
    <property type="match status" value="1"/>
</dbReference>
<dbReference type="SUPFAM" id="SSF81653">
    <property type="entry name" value="Calcium ATPase, transduction domain A"/>
    <property type="match status" value="1"/>
</dbReference>
<feature type="transmembrane region" description="Helical" evidence="15">
    <location>
        <begin position="88"/>
        <end position="112"/>
    </location>
</feature>
<name>A0ABP9K8J8_9SPHN</name>
<dbReference type="InterPro" id="IPR023298">
    <property type="entry name" value="ATPase_P-typ_TM_dom_sf"/>
</dbReference>
<organism evidence="17 18">
    <name type="scientific">Erythrobacter westpacificensis</name>
    <dbReference type="NCBI Taxonomy" id="1055231"/>
    <lineage>
        <taxon>Bacteria</taxon>
        <taxon>Pseudomonadati</taxon>
        <taxon>Pseudomonadota</taxon>
        <taxon>Alphaproteobacteria</taxon>
        <taxon>Sphingomonadales</taxon>
        <taxon>Erythrobacteraceae</taxon>
        <taxon>Erythrobacter/Porphyrobacter group</taxon>
        <taxon>Erythrobacter</taxon>
    </lineage>
</organism>
<dbReference type="Gene3D" id="2.70.150.10">
    <property type="entry name" value="Calcium-transporting ATPase, cytoplasmic transduction domain A"/>
    <property type="match status" value="1"/>
</dbReference>
<keyword evidence="7 15" id="KW-0479">Metal-binding</keyword>
<evidence type="ECO:0000256" key="11">
    <source>
        <dbReference type="ARBA" id="ARBA00022967"/>
    </source>
</evidence>
<comment type="caution">
    <text evidence="17">The sequence shown here is derived from an EMBL/GenBank/DDBJ whole genome shotgun (WGS) entry which is preliminary data.</text>
</comment>
<dbReference type="RefSeq" id="WP_346032480.1">
    <property type="nucleotide sequence ID" value="NZ_BAABHV010000009.1"/>
</dbReference>
<keyword evidence="6 15" id="KW-0812">Transmembrane</keyword>
<dbReference type="PROSITE" id="PS50846">
    <property type="entry name" value="HMA_2"/>
    <property type="match status" value="1"/>
</dbReference>
<dbReference type="EMBL" id="BAABHV010000009">
    <property type="protein sequence ID" value="GAA5053237.1"/>
    <property type="molecule type" value="Genomic_DNA"/>
</dbReference>
<evidence type="ECO:0000313" key="17">
    <source>
        <dbReference type="EMBL" id="GAA5053237.1"/>
    </source>
</evidence>
<dbReference type="InterPro" id="IPR023299">
    <property type="entry name" value="ATPase_P-typ_cyto_dom_N"/>
</dbReference>
<dbReference type="SUPFAM" id="SSF55008">
    <property type="entry name" value="HMA, heavy metal-associated domain"/>
    <property type="match status" value="1"/>
</dbReference>
<dbReference type="InterPro" id="IPR036412">
    <property type="entry name" value="HAD-like_sf"/>
</dbReference>
<protein>
    <submittedName>
        <fullName evidence="17">Cation-translocating P-type ATPase</fullName>
    </submittedName>
</protein>
<dbReference type="PRINTS" id="PR00943">
    <property type="entry name" value="CUATPASE"/>
</dbReference>
<comment type="subcellular location">
    <subcellularLocation>
        <location evidence="1">Cell membrane</location>
        <topology evidence="1">Multi-pass membrane protein</topology>
    </subcellularLocation>
</comment>
<dbReference type="InterPro" id="IPR036163">
    <property type="entry name" value="HMA_dom_sf"/>
</dbReference>
<dbReference type="SUPFAM" id="SSF56784">
    <property type="entry name" value="HAD-like"/>
    <property type="match status" value="1"/>
</dbReference>
<dbReference type="InterPro" id="IPR059000">
    <property type="entry name" value="ATPase_P-type_domA"/>
</dbReference>
<evidence type="ECO:0000256" key="15">
    <source>
        <dbReference type="RuleBase" id="RU362081"/>
    </source>
</evidence>
<dbReference type="PANTHER" id="PTHR43520">
    <property type="entry name" value="ATP7, ISOFORM B"/>
    <property type="match status" value="1"/>
</dbReference>
<sequence length="704" mass="73167">MSALPQLPDEHVSVLAVPGMHCAGCMSKVERGLLGHDGVIAARVNLSSRMVTVTHDGSVDEGDLTRFIAEAGFEAQPRRRQAEKPYSAVKPLLAPLAVAAFAAMNVMLLSVSVWSGAEGSTRELFHWISALIALPAIGFAGRPFFKSAWGAVKRGTTNMDVPISLGVIIASGLSLYETWVGGQHAWFDGALMLLTFLLAGRVLDAMMRDKARSGVEALVSQAAKGAQVVGADGSMTYLAAEDLQPGMVMRIATGERLAADGEIVSGSSKFDQSLLTGESRPVALAKGETALAGTLNLEAPVDVRVSSAGKDTTLAEIARLMEASTQDRSRYVRFADRAARLYAPAVHSLALLTVVGWLVAGASLYEALVIGVAVLIITCPCALGLAVPVAQVVASGALMRAGVMVKDGSAFERLASVDRALLDKTGTLTLGRPVPDAQALAMLDDEEAGIALALASHSRHPLSRAMAKALVARGVTPAALENVVERAGEGVFATCHGRAVALKRPDSSGTTAVLLRTGEGADRLIPIADTLRPDAREAIARMREQGIECSILSGDTARAVTAVAHETGLTAQGNARPEDKQALVGRLRASGRKVLMVGDGLNDGPALAAADASIAPGSASDVGLQAADFVFVQDSLSALPRTVQAARRTMQVVKQNFALAIVYNLFAVPLAIAGLVTPLIAAVAMSASSLLVVANSLRLVRAAK</sequence>
<dbReference type="PRINTS" id="PR00119">
    <property type="entry name" value="CATATPASE"/>
</dbReference>
<feature type="transmembrane region" description="Helical" evidence="15">
    <location>
        <begin position="657"/>
        <end position="676"/>
    </location>
</feature>
<dbReference type="Gene3D" id="3.40.50.1000">
    <property type="entry name" value="HAD superfamily/HAD-like"/>
    <property type="match status" value="1"/>
</dbReference>
<keyword evidence="11" id="KW-1278">Translocase</keyword>
<keyword evidence="14 15" id="KW-0472">Membrane</keyword>
<evidence type="ECO:0000256" key="5">
    <source>
        <dbReference type="ARBA" id="ARBA00022553"/>
    </source>
</evidence>
<dbReference type="Pfam" id="PF00702">
    <property type="entry name" value="Hydrolase"/>
    <property type="match status" value="1"/>
</dbReference>
<evidence type="ECO:0000256" key="9">
    <source>
        <dbReference type="ARBA" id="ARBA00022840"/>
    </source>
</evidence>
<evidence type="ECO:0000256" key="14">
    <source>
        <dbReference type="ARBA" id="ARBA00023136"/>
    </source>
</evidence>
<dbReference type="Pfam" id="PF00122">
    <property type="entry name" value="E1-E2_ATPase"/>
    <property type="match status" value="1"/>
</dbReference>
<evidence type="ECO:0000256" key="13">
    <source>
        <dbReference type="ARBA" id="ARBA00023065"/>
    </source>
</evidence>
<dbReference type="PROSITE" id="PS00154">
    <property type="entry name" value="ATPASE_E1_E2"/>
    <property type="match status" value="1"/>
</dbReference>
<dbReference type="Pfam" id="PF00403">
    <property type="entry name" value="HMA"/>
    <property type="match status" value="1"/>
</dbReference>
<dbReference type="InterPro" id="IPR017969">
    <property type="entry name" value="Heavy-metal-associated_CS"/>
</dbReference>
<dbReference type="Gene3D" id="3.40.1110.10">
    <property type="entry name" value="Calcium-transporting ATPase, cytoplasmic domain N"/>
    <property type="match status" value="1"/>
</dbReference>
<dbReference type="NCBIfam" id="TIGR01525">
    <property type="entry name" value="ATPase-IB_hvy"/>
    <property type="match status" value="1"/>
</dbReference>